<keyword evidence="3" id="KW-1185">Reference proteome</keyword>
<keyword evidence="2" id="KW-0418">Kinase</keyword>
<organism evidence="2 3">
    <name type="scientific">Aurantimonas endophytica</name>
    <dbReference type="NCBI Taxonomy" id="1522175"/>
    <lineage>
        <taxon>Bacteria</taxon>
        <taxon>Pseudomonadati</taxon>
        <taxon>Pseudomonadota</taxon>
        <taxon>Alphaproteobacteria</taxon>
        <taxon>Hyphomicrobiales</taxon>
        <taxon>Aurantimonadaceae</taxon>
        <taxon>Aurantimonas</taxon>
    </lineage>
</organism>
<dbReference type="GO" id="GO:0009384">
    <property type="term" value="F:N-acylmannosamine kinase activity"/>
    <property type="evidence" value="ECO:0007669"/>
    <property type="project" value="TreeGrafter"/>
</dbReference>
<dbReference type="Proteomes" id="UP000588647">
    <property type="component" value="Unassembled WGS sequence"/>
</dbReference>
<sequence length="409" mass="43218">MQANDAMTQTPRNRGDERMRGSNQAGLRAHNERAVLTLIRRHGEIARADIARRSGLSPQTASVIMRLLEAEALVLRETPRRGRVGQPSVPMRLNPDGAFSLGLKIGRRTVELVLMDFVGVVRARRRLAYAYPRLAEILAFVRQAEVEVTSGLAPALAARIAGLGVAIPFDLWSWPDSVGAPVAAMDEWRTVDIVAELAKVTGLSVHLANDATAACAAENVFGATRSTDYIYLFVGAFVGGGIVIDGDLVTGRTGNAAAIGSMPVPDGAGGVCQLIGVASIHVLEKMIAAEGGDPLAIWRHAAAWDGLGPVLERWLTAAAKALAHALVSASAVYDFECAVIDGSFPPSIRGRLVAATAGEMARLERQGLSPLDIREGTIGAGAREIGAASLPLFARFLLDHRVLYADGGS</sequence>
<dbReference type="InterPro" id="IPR036390">
    <property type="entry name" value="WH_DNA-bd_sf"/>
</dbReference>
<dbReference type="AlphaFoldDB" id="A0A7W6MRM7"/>
<evidence type="ECO:0000313" key="2">
    <source>
        <dbReference type="EMBL" id="MBB4005210.1"/>
    </source>
</evidence>
<feature type="region of interest" description="Disordered" evidence="1">
    <location>
        <begin position="1"/>
        <end position="27"/>
    </location>
</feature>
<keyword evidence="2" id="KW-0808">Transferase</keyword>
<comment type="caution">
    <text evidence="2">The sequence shown here is derived from an EMBL/GenBank/DDBJ whole genome shotgun (WGS) entry which is preliminary data.</text>
</comment>
<accession>A0A7W6MRM7</accession>
<evidence type="ECO:0000256" key="1">
    <source>
        <dbReference type="SAM" id="MobiDB-lite"/>
    </source>
</evidence>
<dbReference type="GO" id="GO:0019262">
    <property type="term" value="P:N-acetylneuraminate catabolic process"/>
    <property type="evidence" value="ECO:0007669"/>
    <property type="project" value="TreeGrafter"/>
</dbReference>
<dbReference type="EMBL" id="JACIEM010000006">
    <property type="protein sequence ID" value="MBB4005210.1"/>
    <property type="molecule type" value="Genomic_DNA"/>
</dbReference>
<gene>
    <name evidence="2" type="ORF">GGR03_004309</name>
</gene>
<dbReference type="Gene3D" id="3.30.420.40">
    <property type="match status" value="2"/>
</dbReference>
<proteinExistence type="predicted"/>
<reference evidence="2 3" key="1">
    <citation type="submission" date="2020-08" db="EMBL/GenBank/DDBJ databases">
        <title>Genomic Encyclopedia of Type Strains, Phase IV (KMG-IV): sequencing the most valuable type-strain genomes for metagenomic binning, comparative biology and taxonomic classification.</title>
        <authorList>
            <person name="Goeker M."/>
        </authorList>
    </citation>
    <scope>NUCLEOTIDE SEQUENCE [LARGE SCALE GENOMIC DNA]</scope>
    <source>
        <strain evidence="2 3">DSM 103570</strain>
    </source>
</reference>
<dbReference type="InterPro" id="IPR036388">
    <property type="entry name" value="WH-like_DNA-bd_sf"/>
</dbReference>
<dbReference type="SUPFAM" id="SSF53067">
    <property type="entry name" value="Actin-like ATPase domain"/>
    <property type="match status" value="1"/>
</dbReference>
<evidence type="ECO:0000313" key="3">
    <source>
        <dbReference type="Proteomes" id="UP000588647"/>
    </source>
</evidence>
<dbReference type="Pfam" id="PF00480">
    <property type="entry name" value="ROK"/>
    <property type="match status" value="1"/>
</dbReference>
<name>A0A7W6MRM7_9HYPH</name>
<dbReference type="SUPFAM" id="SSF46785">
    <property type="entry name" value="Winged helix' DNA-binding domain"/>
    <property type="match status" value="1"/>
</dbReference>
<dbReference type="PANTHER" id="PTHR18964">
    <property type="entry name" value="ROK (REPRESSOR, ORF, KINASE) FAMILY"/>
    <property type="match status" value="1"/>
</dbReference>
<protein>
    <submittedName>
        <fullName evidence="2">Putative NBD/HSP70 family sugar kinase</fullName>
    </submittedName>
</protein>
<dbReference type="InterPro" id="IPR000600">
    <property type="entry name" value="ROK"/>
</dbReference>
<dbReference type="Pfam" id="PF13412">
    <property type="entry name" value="HTH_24"/>
    <property type="match status" value="1"/>
</dbReference>
<feature type="compositionally biased region" description="Polar residues" evidence="1">
    <location>
        <begin position="1"/>
        <end position="12"/>
    </location>
</feature>
<dbReference type="Gene3D" id="1.10.10.10">
    <property type="entry name" value="Winged helix-like DNA-binding domain superfamily/Winged helix DNA-binding domain"/>
    <property type="match status" value="1"/>
</dbReference>
<dbReference type="InterPro" id="IPR043129">
    <property type="entry name" value="ATPase_NBD"/>
</dbReference>
<dbReference type="RefSeq" id="WP_183210796.1">
    <property type="nucleotide sequence ID" value="NZ_JAAAMM010000006.1"/>
</dbReference>
<dbReference type="PANTHER" id="PTHR18964:SF169">
    <property type="entry name" value="N-ACETYLMANNOSAMINE KINASE"/>
    <property type="match status" value="1"/>
</dbReference>